<keyword evidence="5" id="KW-1185">Reference proteome</keyword>
<dbReference type="InterPro" id="IPR054471">
    <property type="entry name" value="GPIID_WHD"/>
</dbReference>
<dbReference type="EMBL" id="KN847481">
    <property type="protein sequence ID" value="KIX01605.1"/>
    <property type="molecule type" value="Genomic_DNA"/>
</dbReference>
<dbReference type="InterPro" id="IPR007111">
    <property type="entry name" value="NACHT_NTPase"/>
</dbReference>
<dbReference type="InterPro" id="IPR002110">
    <property type="entry name" value="Ankyrin_rpt"/>
</dbReference>
<dbReference type="Gene3D" id="3.40.50.300">
    <property type="entry name" value="P-loop containing nucleotide triphosphate hydrolases"/>
    <property type="match status" value="1"/>
</dbReference>
<dbReference type="PROSITE" id="PS50837">
    <property type="entry name" value="NACHT"/>
    <property type="match status" value="1"/>
</dbReference>
<protein>
    <submittedName>
        <fullName evidence="4">Rhinocladiella mackenziei CBS 650.93 unplaced genomic scaffold supercont1.7, whole genome shotgun sequence</fullName>
    </submittedName>
</protein>
<dbReference type="OrthoDB" id="4160849at2759"/>
<dbReference type="Pfam" id="PF00023">
    <property type="entry name" value="Ank"/>
    <property type="match status" value="2"/>
</dbReference>
<proteinExistence type="predicted"/>
<dbReference type="InterPro" id="IPR036770">
    <property type="entry name" value="Ankyrin_rpt-contain_sf"/>
</dbReference>
<dbReference type="PANTHER" id="PTHR46082:SF11">
    <property type="entry name" value="AAA+ ATPASE DOMAIN-CONTAINING PROTEIN-RELATED"/>
    <property type="match status" value="1"/>
</dbReference>
<dbReference type="PROSITE" id="PS50088">
    <property type="entry name" value="ANK_REPEAT"/>
    <property type="match status" value="3"/>
</dbReference>
<feature type="repeat" description="ANK" evidence="2">
    <location>
        <begin position="963"/>
        <end position="992"/>
    </location>
</feature>
<dbReference type="HOGENOM" id="CLU_000288_34_2_1"/>
<dbReference type="Pfam" id="PF22939">
    <property type="entry name" value="WHD_GPIID"/>
    <property type="match status" value="1"/>
</dbReference>
<dbReference type="Pfam" id="PF24883">
    <property type="entry name" value="NPHP3_N"/>
    <property type="match status" value="1"/>
</dbReference>
<evidence type="ECO:0000256" key="1">
    <source>
        <dbReference type="ARBA" id="ARBA00022737"/>
    </source>
</evidence>
<dbReference type="Pfam" id="PF12796">
    <property type="entry name" value="Ank_2"/>
    <property type="match status" value="1"/>
</dbReference>
<dbReference type="Gene3D" id="3.40.50.1580">
    <property type="entry name" value="Nucleoside phosphorylase domain"/>
    <property type="match status" value="1"/>
</dbReference>
<dbReference type="InterPro" id="IPR055497">
    <property type="entry name" value="DUF7069"/>
</dbReference>
<dbReference type="GO" id="GO:0003824">
    <property type="term" value="F:catalytic activity"/>
    <property type="evidence" value="ECO:0007669"/>
    <property type="project" value="InterPro"/>
</dbReference>
<dbReference type="Pfam" id="PF23239">
    <property type="entry name" value="DUF7069"/>
    <property type="match status" value="1"/>
</dbReference>
<dbReference type="InterPro" id="IPR056884">
    <property type="entry name" value="NPHP3-like_N"/>
</dbReference>
<dbReference type="STRING" id="1442369.A0A0D2IYE1"/>
<keyword evidence="1" id="KW-0677">Repeat</keyword>
<evidence type="ECO:0000259" key="3">
    <source>
        <dbReference type="PROSITE" id="PS50837"/>
    </source>
</evidence>
<organism evidence="4 5">
    <name type="scientific">Rhinocladiella mackenziei CBS 650.93</name>
    <dbReference type="NCBI Taxonomy" id="1442369"/>
    <lineage>
        <taxon>Eukaryota</taxon>
        <taxon>Fungi</taxon>
        <taxon>Dikarya</taxon>
        <taxon>Ascomycota</taxon>
        <taxon>Pezizomycotina</taxon>
        <taxon>Eurotiomycetes</taxon>
        <taxon>Chaetothyriomycetidae</taxon>
        <taxon>Chaetothyriales</taxon>
        <taxon>Herpotrichiellaceae</taxon>
        <taxon>Rhinocladiella</taxon>
    </lineage>
</organism>
<dbReference type="GO" id="GO:0009116">
    <property type="term" value="P:nucleoside metabolic process"/>
    <property type="evidence" value="ECO:0007669"/>
    <property type="project" value="InterPro"/>
</dbReference>
<dbReference type="InterPro" id="IPR027417">
    <property type="entry name" value="P-loop_NTPase"/>
</dbReference>
<dbReference type="RefSeq" id="XP_013268741.1">
    <property type="nucleotide sequence ID" value="XM_013413287.1"/>
</dbReference>
<dbReference type="PROSITE" id="PS50297">
    <property type="entry name" value="ANK_REP_REGION"/>
    <property type="match status" value="2"/>
</dbReference>
<evidence type="ECO:0000313" key="5">
    <source>
        <dbReference type="Proteomes" id="UP000053617"/>
    </source>
</evidence>
<reference evidence="4 5" key="1">
    <citation type="submission" date="2015-01" db="EMBL/GenBank/DDBJ databases">
        <title>The Genome Sequence of Rhinocladiella mackenzie CBS 650.93.</title>
        <authorList>
            <consortium name="The Broad Institute Genomics Platform"/>
            <person name="Cuomo C."/>
            <person name="de Hoog S."/>
            <person name="Gorbushina A."/>
            <person name="Stielow B."/>
            <person name="Teixiera M."/>
            <person name="Abouelleil A."/>
            <person name="Chapman S.B."/>
            <person name="Priest M."/>
            <person name="Young S.K."/>
            <person name="Wortman J."/>
            <person name="Nusbaum C."/>
            <person name="Birren B."/>
        </authorList>
    </citation>
    <scope>NUCLEOTIDE SEQUENCE [LARGE SCALE GENOMIC DNA]</scope>
    <source>
        <strain evidence="4 5">CBS 650.93</strain>
    </source>
</reference>
<feature type="domain" description="NACHT" evidence="3">
    <location>
        <begin position="421"/>
        <end position="572"/>
    </location>
</feature>
<dbReference type="Gene3D" id="1.25.40.20">
    <property type="entry name" value="Ankyrin repeat-containing domain"/>
    <property type="match status" value="1"/>
</dbReference>
<dbReference type="SMART" id="SM00248">
    <property type="entry name" value="ANK"/>
    <property type="match status" value="4"/>
</dbReference>
<evidence type="ECO:0000256" key="2">
    <source>
        <dbReference type="PROSITE-ProRule" id="PRU00023"/>
    </source>
</evidence>
<name>A0A0D2IYE1_9EURO</name>
<feature type="repeat" description="ANK" evidence="2">
    <location>
        <begin position="1023"/>
        <end position="1055"/>
    </location>
</feature>
<dbReference type="Proteomes" id="UP000053617">
    <property type="component" value="Unassembled WGS sequence"/>
</dbReference>
<accession>A0A0D2IYE1</accession>
<dbReference type="VEuPathDB" id="FungiDB:Z518_09331"/>
<dbReference type="SUPFAM" id="SSF53167">
    <property type="entry name" value="Purine and uridine phosphorylases"/>
    <property type="match status" value="1"/>
</dbReference>
<keyword evidence="2" id="KW-0040">ANK repeat</keyword>
<dbReference type="InterPro" id="IPR035994">
    <property type="entry name" value="Nucleoside_phosphorylase_sf"/>
</dbReference>
<sequence>MSIRRSLPVDEYHVGVVCALPHEMTAAIAMLDEEDEPIKSKDVHDNNSYVLGRMSQHNVVIACLPAGIYGTNAAATVAKDMLRTFTGLRFGLLVGIGGGIPNLQNGRDIRLGDVVVSQPDKTFGGVVQYDLGKNLGQGGFERKGSLNRPPTLLLTALSSLQSKSGIQNSPVLKYLAEMDQKYPSLKDEGYSSPGINMDHLHCSQCDPSHWWWFLWLLLLWFCPLLRCERCENGRVLRPSRNHENPVAHYGTIASGNQVVKDARVRDQLGQKFNALCVEMEAAGLMDNFPCVVVRGICDYADSHKNDAWQRYAAVTAAAYAKSLLRHVTPQQTTGERRIQEVVGILADQLQVNKEILNETRQQHLKTETRYQDDKHRLCHQAFKTSTYEHFKNVNPDRVDGTCQWVLSHPHYLQWCTNVHDDLLWISADPGCGKSVLTKSLVDNELQNTEGHTVCFFFFKDNEEQDSLAPALCALLHQLFTHQPQLIRHAVSAWERNGDKLSKEVPELWRMLLAAATDFEAHDVTCVLDALDECRHSDRYWLINMLAKFHSQISSSPSTARRGRLKFLVTSRPYDDIEIEFQNTLGDLPTIRLRGEEENDQIHQEINLVIRMRVGKLAKDLKLNRQTKDQLEEKLLKMEHRTYLWLYLAIESIYETYRYSFRPEEASIESLPSTVEDAYEKILRRVPEEQTGNVKKILQIVVGARRPLTVQEMAITLGIATARQTQSLDQVQLDPIRLESNIRHWCGLFVFINHGRIYLIHQTAKEFLICSSGSTATVSAWKHCLDPCGIEKDMTRILVEFLCFEDIRPNIQFLIEKLGRHKRIDDILDKENYVECLVAYSAEHWPRHLRDAHLHKNDSLLNRIWPLYDTNSGLCDLWFTIFWRATMPYIDQPRMNSVCLVACLGHEEALELMLQSNKYHDINESDNDGPIALIWASQFGHEKVMQMLLDRGAEINAQGGGYGNALQAASHGGHEKIVRILLDRGVEINAQGGFYGNALQTASHGGHEKILLDRGAEINAQGGLHGNALQAASHGGHEKVVQILLDRGAEINAQGGRYGDALQVASRNGHEKTANDT</sequence>
<evidence type="ECO:0000313" key="4">
    <source>
        <dbReference type="EMBL" id="KIX01605.1"/>
    </source>
</evidence>
<dbReference type="InterPro" id="IPR053137">
    <property type="entry name" value="NLR-like"/>
</dbReference>
<dbReference type="SUPFAM" id="SSF48403">
    <property type="entry name" value="Ankyrin repeat"/>
    <property type="match status" value="1"/>
</dbReference>
<feature type="repeat" description="ANK" evidence="2">
    <location>
        <begin position="927"/>
        <end position="959"/>
    </location>
</feature>
<gene>
    <name evidence="4" type="ORF">Z518_09331</name>
</gene>
<dbReference type="PANTHER" id="PTHR46082">
    <property type="entry name" value="ATP/GTP-BINDING PROTEIN-RELATED"/>
    <property type="match status" value="1"/>
</dbReference>
<dbReference type="AlphaFoldDB" id="A0A0D2IYE1"/>
<dbReference type="GeneID" id="25297402"/>